<protein>
    <submittedName>
        <fullName evidence="2">Uncharacterized protein</fullName>
    </submittedName>
</protein>
<gene>
    <name evidence="2" type="ORF">FRACYDRAFT_238738</name>
</gene>
<sequence length="181" mass="19716">MINSEQRKKCNLKKLAELIHKAIEPFKQMKFFSNTCIAVIATAAATITTFSSISAVTAIDPDPRKLSKKKGKGGGNGVCSGKFHVNISEDASNIQFFDAPTPPFCEKTCIVEDDNPLIEVTICTVDRIIGSSEFLTRGGLAITGGVREYKGIRGAFDFDTDIEIEAVLQFAIVLDWTQIHG</sequence>
<keyword evidence="1" id="KW-0812">Transmembrane</keyword>
<accession>A0A1E7FDC8</accession>
<feature type="transmembrane region" description="Helical" evidence="1">
    <location>
        <begin position="37"/>
        <end position="59"/>
    </location>
</feature>
<evidence type="ECO:0000313" key="2">
    <source>
        <dbReference type="EMBL" id="OEU16151.1"/>
    </source>
</evidence>
<dbReference type="KEGG" id="fcy:FRACYDRAFT_238738"/>
<reference evidence="2 3" key="1">
    <citation type="submission" date="2016-09" db="EMBL/GenBank/DDBJ databases">
        <title>Extensive genetic diversity and differential bi-allelic expression allows diatom success in the polar Southern Ocean.</title>
        <authorList>
            <consortium name="DOE Joint Genome Institute"/>
            <person name="Mock T."/>
            <person name="Otillar R.P."/>
            <person name="Strauss J."/>
            <person name="Dupont C."/>
            <person name="Frickenhaus S."/>
            <person name="Maumus F."/>
            <person name="Mcmullan M."/>
            <person name="Sanges R."/>
            <person name="Schmutz J."/>
            <person name="Toseland A."/>
            <person name="Valas R."/>
            <person name="Veluchamy A."/>
            <person name="Ward B.J."/>
            <person name="Allen A."/>
            <person name="Barry K."/>
            <person name="Falciatore A."/>
            <person name="Ferrante M."/>
            <person name="Fortunato A.E."/>
            <person name="Gloeckner G."/>
            <person name="Gruber A."/>
            <person name="Hipkin R."/>
            <person name="Janech M."/>
            <person name="Kroth P."/>
            <person name="Leese F."/>
            <person name="Lindquist E."/>
            <person name="Lyon B.R."/>
            <person name="Martin J."/>
            <person name="Mayer C."/>
            <person name="Parker M."/>
            <person name="Quesneville H."/>
            <person name="Raymond J."/>
            <person name="Uhlig C."/>
            <person name="Valentin K.U."/>
            <person name="Worden A.Z."/>
            <person name="Armbrust E.V."/>
            <person name="Bowler C."/>
            <person name="Green B."/>
            <person name="Moulton V."/>
            <person name="Van Oosterhout C."/>
            <person name="Grigoriev I."/>
        </authorList>
    </citation>
    <scope>NUCLEOTIDE SEQUENCE [LARGE SCALE GENOMIC DNA]</scope>
    <source>
        <strain evidence="2 3">CCMP1102</strain>
    </source>
</reference>
<keyword evidence="3" id="KW-1185">Reference proteome</keyword>
<organism evidence="2 3">
    <name type="scientific">Fragilariopsis cylindrus CCMP1102</name>
    <dbReference type="NCBI Taxonomy" id="635003"/>
    <lineage>
        <taxon>Eukaryota</taxon>
        <taxon>Sar</taxon>
        <taxon>Stramenopiles</taxon>
        <taxon>Ochrophyta</taxon>
        <taxon>Bacillariophyta</taxon>
        <taxon>Bacillariophyceae</taxon>
        <taxon>Bacillariophycidae</taxon>
        <taxon>Bacillariales</taxon>
        <taxon>Bacillariaceae</taxon>
        <taxon>Fragilariopsis</taxon>
    </lineage>
</organism>
<keyword evidence="1" id="KW-1133">Transmembrane helix</keyword>
<dbReference type="Proteomes" id="UP000095751">
    <property type="component" value="Unassembled WGS sequence"/>
</dbReference>
<dbReference type="InParanoid" id="A0A1E7FDC8"/>
<proteinExistence type="predicted"/>
<evidence type="ECO:0000256" key="1">
    <source>
        <dbReference type="SAM" id="Phobius"/>
    </source>
</evidence>
<dbReference type="AlphaFoldDB" id="A0A1E7FDC8"/>
<name>A0A1E7FDC8_9STRA</name>
<evidence type="ECO:0000313" key="3">
    <source>
        <dbReference type="Proteomes" id="UP000095751"/>
    </source>
</evidence>
<keyword evidence="1" id="KW-0472">Membrane</keyword>
<dbReference type="EMBL" id="KV784358">
    <property type="protein sequence ID" value="OEU16151.1"/>
    <property type="molecule type" value="Genomic_DNA"/>
</dbReference>